<gene>
    <name evidence="2" type="ORF">MtrunA17_Chr5g0437051</name>
</gene>
<reference evidence="3" key="1">
    <citation type="journal article" date="2018" name="Nat. Plants">
        <title>Whole-genome landscape of Medicago truncatula symbiotic genes.</title>
        <authorList>
            <person name="Pecrix Y."/>
            <person name="Staton S.E."/>
            <person name="Sallet E."/>
            <person name="Lelandais-Briere C."/>
            <person name="Moreau S."/>
            <person name="Carrere S."/>
            <person name="Blein T."/>
            <person name="Jardinaud M.F."/>
            <person name="Latrasse D."/>
            <person name="Zouine M."/>
            <person name="Zahm M."/>
            <person name="Kreplak J."/>
            <person name="Mayjonade B."/>
            <person name="Satge C."/>
            <person name="Perez M."/>
            <person name="Cauet S."/>
            <person name="Marande W."/>
            <person name="Chantry-Darmon C."/>
            <person name="Lopez-Roques C."/>
            <person name="Bouchez O."/>
            <person name="Berard A."/>
            <person name="Debelle F."/>
            <person name="Munos S."/>
            <person name="Bendahmane A."/>
            <person name="Berges H."/>
            <person name="Niebel A."/>
            <person name="Buitink J."/>
            <person name="Frugier F."/>
            <person name="Benhamed M."/>
            <person name="Crespi M."/>
            <person name="Gouzy J."/>
            <person name="Gamas P."/>
        </authorList>
    </citation>
    <scope>NUCLEOTIDE SEQUENCE [LARGE SCALE GENOMIC DNA]</scope>
    <source>
        <strain evidence="3">cv. Jemalong A17</strain>
    </source>
</reference>
<dbReference type="Gene3D" id="1.10.238.10">
    <property type="entry name" value="EF-hand"/>
    <property type="match status" value="1"/>
</dbReference>
<comment type="caution">
    <text evidence="2">The sequence shown here is derived from an EMBL/GenBank/DDBJ whole genome shotgun (WGS) entry which is preliminary data.</text>
</comment>
<evidence type="ECO:0000259" key="1">
    <source>
        <dbReference type="Pfam" id="PF09279"/>
    </source>
</evidence>
<dbReference type="AlphaFoldDB" id="A0A396HUZ5"/>
<dbReference type="GO" id="GO:0004435">
    <property type="term" value="F:phosphatidylinositol-4,5-bisphosphate phospholipase C activity"/>
    <property type="evidence" value="ECO:0007669"/>
    <property type="project" value="UniProtKB-EC"/>
</dbReference>
<accession>A0A396HUZ5</accession>
<dbReference type="PANTHER" id="PTHR10336:SF101">
    <property type="entry name" value="PHOSPHOINOSITIDE PHOSPHOLIPASE C 6"/>
    <property type="match status" value="1"/>
</dbReference>
<dbReference type="GO" id="GO:0035556">
    <property type="term" value="P:intracellular signal transduction"/>
    <property type="evidence" value="ECO:0007669"/>
    <property type="project" value="InterPro"/>
</dbReference>
<dbReference type="EMBL" id="PSQE01000005">
    <property type="protein sequence ID" value="RHN57129.1"/>
    <property type="molecule type" value="Genomic_DNA"/>
</dbReference>
<organism evidence="2 3">
    <name type="scientific">Medicago truncatula</name>
    <name type="common">Barrel medic</name>
    <name type="synonym">Medicago tribuloides</name>
    <dbReference type="NCBI Taxonomy" id="3880"/>
    <lineage>
        <taxon>Eukaryota</taxon>
        <taxon>Viridiplantae</taxon>
        <taxon>Streptophyta</taxon>
        <taxon>Embryophyta</taxon>
        <taxon>Tracheophyta</taxon>
        <taxon>Spermatophyta</taxon>
        <taxon>Magnoliopsida</taxon>
        <taxon>eudicotyledons</taxon>
        <taxon>Gunneridae</taxon>
        <taxon>Pentapetalae</taxon>
        <taxon>rosids</taxon>
        <taxon>fabids</taxon>
        <taxon>Fabales</taxon>
        <taxon>Fabaceae</taxon>
        <taxon>Papilionoideae</taxon>
        <taxon>50 kb inversion clade</taxon>
        <taxon>NPAAA clade</taxon>
        <taxon>Hologalegina</taxon>
        <taxon>IRL clade</taxon>
        <taxon>Trifolieae</taxon>
        <taxon>Medicago</taxon>
    </lineage>
</organism>
<dbReference type="Pfam" id="PF09279">
    <property type="entry name" value="EF-hand_like"/>
    <property type="match status" value="1"/>
</dbReference>
<dbReference type="InterPro" id="IPR015359">
    <property type="entry name" value="PLC_EF-hand-like"/>
</dbReference>
<keyword evidence="2" id="KW-0378">Hydrolase</keyword>
<dbReference type="Gramene" id="rna32629">
    <property type="protein sequence ID" value="RHN57129.1"/>
    <property type="gene ID" value="gene32629"/>
</dbReference>
<proteinExistence type="predicted"/>
<sequence length="122" mass="13846">MFKRFNRNISFSEQEQLPPSDVKEVFSEFSNGGSALSADQLRQFLVEHQSETNCTEDDSNRIVQNAIQSRKSGVAGDGISGTGEELTLEEFFQFLFYDEFNGPIKSQVCVFPFLHSLLFCFL</sequence>
<feature type="domain" description="Phosphoinositide-specific phospholipase C EF-hand-like" evidence="1">
    <location>
        <begin position="20"/>
        <end position="65"/>
    </location>
</feature>
<dbReference type="EC" id="3.1.4.11" evidence="2"/>
<dbReference type="PANTHER" id="PTHR10336">
    <property type="entry name" value="PHOSPHOINOSITIDE-SPECIFIC PHOSPHOLIPASE C FAMILY PROTEIN"/>
    <property type="match status" value="1"/>
</dbReference>
<dbReference type="InterPro" id="IPR011992">
    <property type="entry name" value="EF-hand-dom_pair"/>
</dbReference>
<evidence type="ECO:0000313" key="2">
    <source>
        <dbReference type="EMBL" id="RHN57129.1"/>
    </source>
</evidence>
<name>A0A396HUZ5_MEDTR</name>
<dbReference type="SUPFAM" id="SSF47473">
    <property type="entry name" value="EF-hand"/>
    <property type="match status" value="1"/>
</dbReference>
<dbReference type="InterPro" id="IPR001192">
    <property type="entry name" value="PI-PLC_fam"/>
</dbReference>
<protein>
    <submittedName>
        <fullName evidence="2">Putative phosphoinositide phospholipase C</fullName>
        <ecNumber evidence="2">3.1.4.11</ecNumber>
    </submittedName>
</protein>
<evidence type="ECO:0000313" key="3">
    <source>
        <dbReference type="Proteomes" id="UP000265566"/>
    </source>
</evidence>
<dbReference type="Proteomes" id="UP000265566">
    <property type="component" value="Chromosome 5"/>
</dbReference>